<comment type="caution">
    <text evidence="2">The sequence shown here is derived from an EMBL/GenBank/DDBJ whole genome shotgun (WGS) entry which is preliminary data.</text>
</comment>
<name>A0A2M9A9N7_9BACT</name>
<proteinExistence type="predicted"/>
<feature type="transmembrane region" description="Helical" evidence="1">
    <location>
        <begin position="29"/>
        <end position="46"/>
    </location>
</feature>
<sequence>MIAVVSIALLVLAIYTRRALDWPITLWLLLGALVGTWYTSAKSWVADMKQNKMDVKTGS</sequence>
<keyword evidence="3" id="KW-1185">Reference proteome</keyword>
<gene>
    <name evidence="2" type="ORF">BGX16_2479</name>
</gene>
<reference evidence="2 3" key="1">
    <citation type="submission" date="2017-11" db="EMBL/GenBank/DDBJ databases">
        <title>Animal gut microbial communities from fecal samples from Wisconsin, USA.</title>
        <authorList>
            <person name="Neumann A."/>
        </authorList>
    </citation>
    <scope>NUCLEOTIDE SEQUENCE [LARGE SCALE GENOMIC DNA]</scope>
    <source>
        <strain evidence="2 3">UWS3</strain>
    </source>
</reference>
<evidence type="ECO:0000256" key="1">
    <source>
        <dbReference type="SAM" id="Phobius"/>
    </source>
</evidence>
<evidence type="ECO:0000313" key="2">
    <source>
        <dbReference type="EMBL" id="PJJ42451.1"/>
    </source>
</evidence>
<accession>A0A2M9A9N7</accession>
<keyword evidence="1" id="KW-0812">Transmembrane</keyword>
<dbReference type="Proteomes" id="UP000231134">
    <property type="component" value="Unassembled WGS sequence"/>
</dbReference>
<dbReference type="EMBL" id="PGEX01000001">
    <property type="protein sequence ID" value="PJJ42451.1"/>
    <property type="molecule type" value="Genomic_DNA"/>
</dbReference>
<keyword evidence="1" id="KW-0472">Membrane</keyword>
<evidence type="ECO:0000313" key="3">
    <source>
        <dbReference type="Proteomes" id="UP000231134"/>
    </source>
</evidence>
<dbReference type="AlphaFoldDB" id="A0A2M9A9N7"/>
<protein>
    <submittedName>
        <fullName evidence="2">Uncharacterized protein</fullName>
    </submittedName>
</protein>
<keyword evidence="1" id="KW-1133">Transmembrane helix</keyword>
<organism evidence="2 3">
    <name type="scientific">Hallerella succinigenes</name>
    <dbReference type="NCBI Taxonomy" id="1896222"/>
    <lineage>
        <taxon>Bacteria</taxon>
        <taxon>Pseudomonadati</taxon>
        <taxon>Fibrobacterota</taxon>
        <taxon>Fibrobacteria</taxon>
        <taxon>Fibrobacterales</taxon>
        <taxon>Fibrobacteraceae</taxon>
        <taxon>Hallerella</taxon>
    </lineage>
</organism>